<name>A0A6I7ED26_PSEPU</name>
<evidence type="ECO:0000313" key="1">
    <source>
        <dbReference type="EMBL" id="QHW08383.1"/>
    </source>
</evidence>
<dbReference type="Proteomes" id="UP000464480">
    <property type="component" value="Chromosome"/>
</dbReference>
<reference evidence="1 2" key="1">
    <citation type="submission" date="2020-02" db="EMBL/GenBank/DDBJ databases">
        <title>Pseudomonas Putida W5 Complete Genome Assembly.</title>
        <authorList>
            <person name="Yuan Z.-C."/>
            <person name="Shaw G.A."/>
            <person name="Cusano A.D."/>
            <person name="Caddey B.J."/>
            <person name="Weselowski B.J."/>
        </authorList>
    </citation>
    <scope>NUCLEOTIDE SEQUENCE [LARGE SCALE GENOMIC DNA]</scope>
    <source>
        <strain evidence="1 2">W5</strain>
    </source>
</reference>
<sequence>MHDYFSCGDLCLCKSQHTADGALGRLLSAGPAKSRAGEAFCRRTQGPSTGSGAKRSQNYKSPCDRMSQVMGYSPSNMGYWQIRGKIEIFCDDFADWLANVVKPSESRVFSGLDGVFRFT</sequence>
<gene>
    <name evidence="1" type="ORF">C2H86_28465</name>
</gene>
<evidence type="ECO:0000313" key="2">
    <source>
        <dbReference type="Proteomes" id="UP000464480"/>
    </source>
</evidence>
<proteinExistence type="predicted"/>
<dbReference type="AlphaFoldDB" id="A0A6I7ED26"/>
<organism evidence="1 2">
    <name type="scientific">Pseudomonas putida</name>
    <name type="common">Arthrobacter siderocapsulatus</name>
    <dbReference type="NCBI Taxonomy" id="303"/>
    <lineage>
        <taxon>Bacteria</taxon>
        <taxon>Pseudomonadati</taxon>
        <taxon>Pseudomonadota</taxon>
        <taxon>Gammaproteobacteria</taxon>
        <taxon>Pseudomonadales</taxon>
        <taxon>Pseudomonadaceae</taxon>
        <taxon>Pseudomonas</taxon>
    </lineage>
</organism>
<protein>
    <submittedName>
        <fullName evidence="1">Uncharacterized protein</fullName>
    </submittedName>
</protein>
<dbReference type="EMBL" id="CP026115">
    <property type="protein sequence ID" value="QHW08383.1"/>
    <property type="molecule type" value="Genomic_DNA"/>
</dbReference>
<dbReference type="RefSeq" id="WP_159412608.1">
    <property type="nucleotide sequence ID" value="NZ_CP026115.2"/>
</dbReference>
<accession>A0A6I7ED26</accession>